<feature type="compositionally biased region" description="Polar residues" evidence="1">
    <location>
        <begin position="447"/>
        <end position="470"/>
    </location>
</feature>
<evidence type="ECO:0000259" key="2">
    <source>
        <dbReference type="SMART" id="SM01257"/>
    </source>
</evidence>
<feature type="region of interest" description="Disordered" evidence="1">
    <location>
        <begin position="963"/>
        <end position="1002"/>
    </location>
</feature>
<dbReference type="AlphaFoldDB" id="A0AAD8C687"/>
<dbReference type="SMART" id="SM01257">
    <property type="entry name" value="KRAP_IP3R_bind"/>
    <property type="match status" value="1"/>
</dbReference>
<dbReference type="Proteomes" id="UP001233172">
    <property type="component" value="Unassembled WGS sequence"/>
</dbReference>
<dbReference type="InterPro" id="IPR029325">
    <property type="entry name" value="ITPR-bd"/>
</dbReference>
<keyword evidence="4" id="KW-1185">Reference proteome</keyword>
<protein>
    <submittedName>
        <fullName evidence="3">Sperm-specific antigen 2</fullName>
    </submittedName>
</protein>
<dbReference type="InterPro" id="IPR043444">
    <property type="entry name" value="TESPA1-like"/>
</dbReference>
<reference evidence="3" key="1">
    <citation type="journal article" date="2023" name="PLoS Negl. Trop. Dis.">
        <title>A genome sequence for Biomphalaria pfeifferi, the major vector snail for the human-infecting parasite Schistosoma mansoni.</title>
        <authorList>
            <person name="Bu L."/>
            <person name="Lu L."/>
            <person name="Laidemitt M.R."/>
            <person name="Zhang S.M."/>
            <person name="Mutuku M."/>
            <person name="Mkoji G."/>
            <person name="Steinauer M."/>
            <person name="Loker E.S."/>
        </authorList>
    </citation>
    <scope>NUCLEOTIDE SEQUENCE</scope>
    <source>
        <strain evidence="3">KasaAsao</strain>
    </source>
</reference>
<dbReference type="PANTHER" id="PTHR17469:SF15">
    <property type="entry name" value="ITPR-INTERACTING DOMAIN-CONTAINING PROTEIN"/>
    <property type="match status" value="1"/>
</dbReference>
<reference evidence="3" key="2">
    <citation type="submission" date="2023-04" db="EMBL/GenBank/DDBJ databases">
        <authorList>
            <person name="Bu L."/>
            <person name="Lu L."/>
            <person name="Laidemitt M.R."/>
            <person name="Zhang S.M."/>
            <person name="Mutuku M."/>
            <person name="Mkoji G."/>
            <person name="Steinauer M."/>
            <person name="Loker E.S."/>
        </authorList>
    </citation>
    <scope>NUCLEOTIDE SEQUENCE</scope>
    <source>
        <strain evidence="3">KasaAsao</strain>
        <tissue evidence="3">Whole Snail</tissue>
    </source>
</reference>
<dbReference type="PANTHER" id="PTHR17469">
    <property type="entry name" value="SPERM SPECIFIC ANTIGEN 2-RELATED"/>
    <property type="match status" value="1"/>
</dbReference>
<accession>A0AAD8C687</accession>
<feature type="domain" description="ITPR-interacting" evidence="2">
    <location>
        <begin position="106"/>
        <end position="224"/>
    </location>
</feature>
<evidence type="ECO:0000313" key="4">
    <source>
        <dbReference type="Proteomes" id="UP001233172"/>
    </source>
</evidence>
<proteinExistence type="predicted"/>
<dbReference type="Pfam" id="PF14722">
    <property type="entry name" value="KRAP_IP3R_bind"/>
    <property type="match status" value="1"/>
</dbReference>
<feature type="compositionally biased region" description="Polar residues" evidence="1">
    <location>
        <begin position="428"/>
        <end position="439"/>
    </location>
</feature>
<organism evidence="3 4">
    <name type="scientific">Biomphalaria pfeifferi</name>
    <name type="common">Bloodfluke planorb</name>
    <name type="synonym">Freshwater snail</name>
    <dbReference type="NCBI Taxonomy" id="112525"/>
    <lineage>
        <taxon>Eukaryota</taxon>
        <taxon>Metazoa</taxon>
        <taxon>Spiralia</taxon>
        <taxon>Lophotrochozoa</taxon>
        <taxon>Mollusca</taxon>
        <taxon>Gastropoda</taxon>
        <taxon>Heterobranchia</taxon>
        <taxon>Euthyneura</taxon>
        <taxon>Panpulmonata</taxon>
        <taxon>Hygrophila</taxon>
        <taxon>Lymnaeoidea</taxon>
        <taxon>Planorbidae</taxon>
        <taxon>Biomphalaria</taxon>
    </lineage>
</organism>
<feature type="region of interest" description="Disordered" evidence="1">
    <location>
        <begin position="1"/>
        <end position="75"/>
    </location>
</feature>
<evidence type="ECO:0000313" key="3">
    <source>
        <dbReference type="EMBL" id="KAK0067156.1"/>
    </source>
</evidence>
<feature type="compositionally biased region" description="Basic and acidic residues" evidence="1">
    <location>
        <begin position="1"/>
        <end position="10"/>
    </location>
</feature>
<evidence type="ECO:0000256" key="1">
    <source>
        <dbReference type="SAM" id="MobiDB-lite"/>
    </source>
</evidence>
<sequence>MEEKERRAVCPDDVSPTKHVNGGPVTLDPTSKDGSAKKSGSGGGGFAGLARMLGTKAKGQEGTAVESKRQKGCEDDLPLGTEADSLQINNSQHLDSGKQDAYERHQGIMGWQSFSSDVSNHTSASSASLELLLNERQLDPEIMLASLGFGLETEGFVPSLARIPERFLRQPSKATGISLPGVGEDVGVDVFEEAPQATLSGPTSSESAPIPVPAAPRKRPGGLYFLGLYFCSCEGYIDMISLLLKGVPSYFFNEEGSKCYKTYRVSKTEFSQDRKHKAKVSSNSGVTAINSDRESIDNKFQKSERASFVQKENIILDQSHGVKDHFAELQRSNLMSPSTLENHRNTFQRDVCSKDKSLIAALYDLKSDNVAPESFTVSTSDLSTNIMNAGQSTEILNCPETNVFTSSTPNICQQIETRNHDTSKTLKRNQSSPEITSSKRCSEKGFRNSQQRSVKQTAHGQNNSQSTYPSQKKVGRFFDVSSVKMAAKNIGSAISGKIYKKLGISGKDGAQSQVLGVDKSQARLPHSSAADSGPRPKFTDYSHLTSKLHVAPLISNVRLPGRIVAVSQGNTSSYSNTSKTKTEVTKANELTNKFDESHQNKRCVIDNAPRSIDTARSVDSDANHSDSFKIETIVRVNPSVANYDIKCVDTNLNDHQPSEEPFLNNDKTSEANIRDDKFSKSNYNVETADINSRINTFDANEVLDTDHLHDYAESFTVDRKRADSDLEAERNDASGANPLLVCDPPKDISSEQTPSVDVHVDSSFRKSVRFLYDHHLQAVEEERNYLDDEASAEYLLESECLNLTPKHNFTADRIQDSVSSPHYFPIIDSSFECKNTEQRDLSKYDFYDDPFDNCQLEFTDLKSTVIQFQDVVLDDSETREVSCSNNELNLLRNTNSGIIASDWSQFTPAVIKHSQSMRIPKLTVTPLVRRVSLGSFRHINKPDSSESSLSWFHLTPSAANFDKLSDKDKEEIDESNVSTSSSDSEEDTSSTAETYPKTETLV</sequence>
<feature type="region of interest" description="Disordered" evidence="1">
    <location>
        <begin position="420"/>
        <end position="470"/>
    </location>
</feature>
<dbReference type="GO" id="GO:0005102">
    <property type="term" value="F:signaling receptor binding"/>
    <property type="evidence" value="ECO:0007669"/>
    <property type="project" value="InterPro"/>
</dbReference>
<gene>
    <name evidence="3" type="ORF">Bpfe_003254</name>
</gene>
<name>A0AAD8C687_BIOPF</name>
<comment type="caution">
    <text evidence="3">The sequence shown here is derived from an EMBL/GenBank/DDBJ whole genome shotgun (WGS) entry which is preliminary data.</text>
</comment>
<dbReference type="EMBL" id="JASAOG010000008">
    <property type="protein sequence ID" value="KAK0067156.1"/>
    <property type="molecule type" value="Genomic_DNA"/>
</dbReference>